<dbReference type="Pfam" id="PF07690">
    <property type="entry name" value="MFS_1"/>
    <property type="match status" value="2"/>
</dbReference>
<evidence type="ECO:0000313" key="4">
    <source>
        <dbReference type="Proteomes" id="UP001164746"/>
    </source>
</evidence>
<feature type="transmembrane region" description="Helical" evidence="2">
    <location>
        <begin position="357"/>
        <end position="380"/>
    </location>
</feature>
<evidence type="ECO:0000256" key="2">
    <source>
        <dbReference type="SAM" id="Phobius"/>
    </source>
</evidence>
<dbReference type="Proteomes" id="UP001164746">
    <property type="component" value="Chromosome 6"/>
</dbReference>
<dbReference type="InterPro" id="IPR011701">
    <property type="entry name" value="MFS"/>
</dbReference>
<feature type="transmembrane region" description="Helical" evidence="2">
    <location>
        <begin position="199"/>
        <end position="222"/>
    </location>
</feature>
<evidence type="ECO:0000313" key="3">
    <source>
        <dbReference type="EMBL" id="WAR09307.1"/>
    </source>
</evidence>
<gene>
    <name evidence="3" type="ORF">MAR_019265</name>
</gene>
<proteinExistence type="predicted"/>
<dbReference type="InterPro" id="IPR050327">
    <property type="entry name" value="Proton-linked_MCT"/>
</dbReference>
<feature type="transmembrane region" description="Helical" evidence="2">
    <location>
        <begin position="172"/>
        <end position="193"/>
    </location>
</feature>
<name>A0ABY7EH39_MYAAR</name>
<dbReference type="PANTHER" id="PTHR11360:SF251">
    <property type="entry name" value="MAJOR FACILITATOR SUPERFAMILY (MFS) PROFILE DOMAIN-CONTAINING PROTEIN"/>
    <property type="match status" value="1"/>
</dbReference>
<keyword evidence="2" id="KW-0812">Transmembrane</keyword>
<feature type="transmembrane region" description="Helical" evidence="2">
    <location>
        <begin position="392"/>
        <end position="410"/>
    </location>
</feature>
<feature type="region of interest" description="Disordered" evidence="1">
    <location>
        <begin position="1"/>
        <end position="44"/>
    </location>
</feature>
<feature type="transmembrane region" description="Helical" evidence="2">
    <location>
        <begin position="57"/>
        <end position="84"/>
    </location>
</feature>
<feature type="transmembrane region" description="Helical" evidence="2">
    <location>
        <begin position="267"/>
        <end position="289"/>
    </location>
</feature>
<keyword evidence="2" id="KW-1133">Transmembrane helix</keyword>
<evidence type="ECO:0000256" key="1">
    <source>
        <dbReference type="SAM" id="MobiDB-lite"/>
    </source>
</evidence>
<dbReference type="PANTHER" id="PTHR11360">
    <property type="entry name" value="MONOCARBOXYLATE TRANSPORTER"/>
    <property type="match status" value="1"/>
</dbReference>
<dbReference type="InterPro" id="IPR036259">
    <property type="entry name" value="MFS_trans_sf"/>
</dbReference>
<feature type="transmembrane region" description="Helical" evidence="2">
    <location>
        <begin position="301"/>
        <end position="319"/>
    </location>
</feature>
<accession>A0ABY7EH39</accession>
<organism evidence="3 4">
    <name type="scientific">Mya arenaria</name>
    <name type="common">Soft-shell clam</name>
    <dbReference type="NCBI Taxonomy" id="6604"/>
    <lineage>
        <taxon>Eukaryota</taxon>
        <taxon>Metazoa</taxon>
        <taxon>Spiralia</taxon>
        <taxon>Lophotrochozoa</taxon>
        <taxon>Mollusca</taxon>
        <taxon>Bivalvia</taxon>
        <taxon>Autobranchia</taxon>
        <taxon>Heteroconchia</taxon>
        <taxon>Euheterodonta</taxon>
        <taxon>Imparidentia</taxon>
        <taxon>Neoheterodontei</taxon>
        <taxon>Myida</taxon>
        <taxon>Myoidea</taxon>
        <taxon>Myidae</taxon>
        <taxon>Mya</taxon>
    </lineage>
</organism>
<protein>
    <submittedName>
        <fullName evidence="3">MOT10-like protein</fullName>
    </submittedName>
</protein>
<feature type="transmembrane region" description="Helical" evidence="2">
    <location>
        <begin position="139"/>
        <end position="160"/>
    </location>
</feature>
<feature type="transmembrane region" description="Helical" evidence="2">
    <location>
        <begin position="110"/>
        <end position="133"/>
    </location>
</feature>
<reference evidence="3" key="1">
    <citation type="submission" date="2022-11" db="EMBL/GenBank/DDBJ databases">
        <title>Centuries of genome instability and evolution in soft-shell clam transmissible cancer (bioRxiv).</title>
        <authorList>
            <person name="Hart S.F.M."/>
            <person name="Yonemitsu M.A."/>
            <person name="Giersch R.M."/>
            <person name="Beal B.F."/>
            <person name="Arriagada G."/>
            <person name="Davis B.W."/>
            <person name="Ostrander E.A."/>
            <person name="Goff S.P."/>
            <person name="Metzger M.J."/>
        </authorList>
    </citation>
    <scope>NUCLEOTIDE SEQUENCE</scope>
    <source>
        <strain evidence="3">MELC-2E11</strain>
        <tissue evidence="3">Siphon/mantle</tissue>
    </source>
</reference>
<dbReference type="Gene3D" id="1.20.1250.20">
    <property type="entry name" value="MFS general substrate transporter like domains"/>
    <property type="match status" value="2"/>
</dbReference>
<keyword evidence="4" id="KW-1185">Reference proteome</keyword>
<feature type="transmembrane region" description="Helical" evidence="2">
    <location>
        <begin position="422"/>
        <end position="441"/>
    </location>
</feature>
<sequence>MGKSGKIEKQKRHFWQKKEQKTTQDIELLEKEKPRNGDLNDREQNAVDGFVPPDGGWGWVVCLASLWANGTVFGVINTFGLVYVEMREHYAKDDPEVSLKTVSSILSDRVGIRTTAVIGAVLSTAGLIASAFIQKLELLYLTYGILLGLGSSMVYSPSLVILGHYFKKHMGLVNGIVAFGSSLFTIALTRILPLLLSTIGIKYCFIFLAGLHFMLIIFSLSWKPLFRREDHLTALTLSTESVYNHCNDCCSWTRKFLNVKIWKNKAYVTWVLSLGVALFGYFIPFFHLPKHTRDNFPESDGSLLILCLSITSGVSRIVCGKIADFPWVNRIRMQQCAFFVLGVSTMCIPFAKSFEALIAISLAMGLCDGVFVCLLGPVAFDIVGPSEASQAIGFLLGIFSIPFTIGPPVAGFMYDKLGDYRIAFHVAGAPPILGALMMFLIPKVDQSFPAVTEAMEFASVSMMDVYKEVRGTLYRDLDLEMNHATTFMNCITLIDLVQRVNLTSSFKYMETSVTYISTVLIVIHA</sequence>
<feature type="transmembrane region" description="Helical" evidence="2">
    <location>
        <begin position="331"/>
        <end position="351"/>
    </location>
</feature>
<dbReference type="SUPFAM" id="SSF103473">
    <property type="entry name" value="MFS general substrate transporter"/>
    <property type="match status" value="1"/>
</dbReference>
<feature type="compositionally biased region" description="Basic and acidic residues" evidence="1">
    <location>
        <begin position="16"/>
        <end position="44"/>
    </location>
</feature>
<keyword evidence="2" id="KW-0472">Membrane</keyword>
<dbReference type="EMBL" id="CP111017">
    <property type="protein sequence ID" value="WAR09307.1"/>
    <property type="molecule type" value="Genomic_DNA"/>
</dbReference>